<reference evidence="2 3" key="1">
    <citation type="submission" date="2019-07" db="EMBL/GenBank/DDBJ databases">
        <title>Genome sequencing for Ferrovibrio sp. K5.</title>
        <authorList>
            <person name="Park S.-J."/>
        </authorList>
    </citation>
    <scope>NUCLEOTIDE SEQUENCE [LARGE SCALE GENOMIC DNA]</scope>
    <source>
        <strain evidence="2 3">K5</strain>
    </source>
</reference>
<keyword evidence="3" id="KW-1185">Reference proteome</keyword>
<gene>
    <name evidence="2" type="ORF">FNB15_09630</name>
</gene>
<organism evidence="2 3">
    <name type="scientific">Ferrovibrio terrae</name>
    <dbReference type="NCBI Taxonomy" id="2594003"/>
    <lineage>
        <taxon>Bacteria</taxon>
        <taxon>Pseudomonadati</taxon>
        <taxon>Pseudomonadota</taxon>
        <taxon>Alphaproteobacteria</taxon>
        <taxon>Rhodospirillales</taxon>
        <taxon>Rhodospirillaceae</taxon>
        <taxon>Ferrovibrio</taxon>
    </lineage>
</organism>
<feature type="region of interest" description="Disordered" evidence="1">
    <location>
        <begin position="40"/>
        <end position="85"/>
    </location>
</feature>
<dbReference type="AlphaFoldDB" id="A0A516H147"/>
<dbReference type="EMBL" id="CP041636">
    <property type="protein sequence ID" value="QDO97509.1"/>
    <property type="molecule type" value="Genomic_DNA"/>
</dbReference>
<accession>A0A516H147</accession>
<sequence>MRIVTDMPNRVRRLTALAVLFLPVMLAGCELLHLPPEPAPPPVQAAPPPAAPAVEPPPVRAAPLPARKPPQPAAPSAAQPAPVAPVEEALPRPPVVVGLTRDGLVQQFGPPVAEREAAPARVLEFGGADCRLAAYLYFDTTRNDFYALQYEVNGLPAPHDAVDRCLSRIARDASRR</sequence>
<feature type="compositionally biased region" description="Low complexity" evidence="1">
    <location>
        <begin position="74"/>
        <end position="85"/>
    </location>
</feature>
<name>A0A516H147_9PROT</name>
<dbReference type="KEGG" id="fer:FNB15_09630"/>
<protein>
    <submittedName>
        <fullName evidence="2">Uncharacterized protein</fullName>
    </submittedName>
</protein>
<feature type="compositionally biased region" description="Pro residues" evidence="1">
    <location>
        <begin position="40"/>
        <end position="73"/>
    </location>
</feature>
<evidence type="ECO:0000313" key="2">
    <source>
        <dbReference type="EMBL" id="QDO97509.1"/>
    </source>
</evidence>
<evidence type="ECO:0000313" key="3">
    <source>
        <dbReference type="Proteomes" id="UP000317496"/>
    </source>
</evidence>
<evidence type="ECO:0000256" key="1">
    <source>
        <dbReference type="SAM" id="MobiDB-lite"/>
    </source>
</evidence>
<dbReference type="Proteomes" id="UP000317496">
    <property type="component" value="Chromosome"/>
</dbReference>
<proteinExistence type="predicted"/>
<dbReference type="OrthoDB" id="7376129at2"/>
<dbReference type="PROSITE" id="PS51257">
    <property type="entry name" value="PROKAR_LIPOPROTEIN"/>
    <property type="match status" value="1"/>
</dbReference>